<keyword evidence="5" id="KW-0804">Transcription</keyword>
<keyword evidence="4" id="KW-0238">DNA-binding</keyword>
<keyword evidence="6" id="KW-0539">Nucleus</keyword>
<evidence type="ECO:0000313" key="10">
    <source>
        <dbReference type="Proteomes" id="UP000316621"/>
    </source>
</evidence>
<dbReference type="STRING" id="3469.A0A4Y7KST2"/>
<reference evidence="9 10" key="1">
    <citation type="journal article" date="2018" name="Science">
        <title>The opium poppy genome and morphinan production.</title>
        <authorList>
            <person name="Guo L."/>
            <person name="Winzer T."/>
            <person name="Yang X."/>
            <person name="Li Y."/>
            <person name="Ning Z."/>
            <person name="He Z."/>
            <person name="Teodor R."/>
            <person name="Lu Y."/>
            <person name="Bowser T.A."/>
            <person name="Graham I.A."/>
            <person name="Ye K."/>
        </authorList>
    </citation>
    <scope>NUCLEOTIDE SEQUENCE [LARGE SCALE GENOMIC DNA]</scope>
    <source>
        <strain evidence="10">cv. HN1</strain>
        <tissue evidence="9">Leaves</tissue>
    </source>
</reference>
<dbReference type="Gramene" id="RZC75420">
    <property type="protein sequence ID" value="RZC75420"/>
    <property type="gene ID" value="C5167_050903"/>
</dbReference>
<evidence type="ECO:0000256" key="5">
    <source>
        <dbReference type="ARBA" id="ARBA00023163"/>
    </source>
</evidence>
<dbReference type="GO" id="GO:0003700">
    <property type="term" value="F:DNA-binding transcription factor activity"/>
    <property type="evidence" value="ECO:0007669"/>
    <property type="project" value="InterPro"/>
</dbReference>
<dbReference type="GO" id="GO:0005634">
    <property type="term" value="C:nucleus"/>
    <property type="evidence" value="ECO:0007669"/>
    <property type="project" value="UniProtKB-SubCell"/>
</dbReference>
<dbReference type="GO" id="GO:0031625">
    <property type="term" value="F:ubiquitin protein ligase binding"/>
    <property type="evidence" value="ECO:0007669"/>
    <property type="project" value="InterPro"/>
</dbReference>
<dbReference type="GO" id="GO:0006511">
    <property type="term" value="P:ubiquitin-dependent protein catabolic process"/>
    <property type="evidence" value="ECO:0007669"/>
    <property type="project" value="InterPro"/>
</dbReference>
<dbReference type="GO" id="GO:0003677">
    <property type="term" value="F:DNA binding"/>
    <property type="evidence" value="ECO:0007669"/>
    <property type="project" value="UniProtKB-KW"/>
</dbReference>
<proteinExistence type="inferred from homology"/>
<evidence type="ECO:0000256" key="1">
    <source>
        <dbReference type="ARBA" id="ARBA00004123"/>
    </source>
</evidence>
<protein>
    <recommendedName>
        <fullName evidence="8">AP2/ERF domain-containing protein</fullName>
    </recommendedName>
</protein>
<evidence type="ECO:0000313" key="9">
    <source>
        <dbReference type="EMBL" id="RZC75420.1"/>
    </source>
</evidence>
<organism evidence="9 10">
    <name type="scientific">Papaver somniferum</name>
    <name type="common">Opium poppy</name>
    <dbReference type="NCBI Taxonomy" id="3469"/>
    <lineage>
        <taxon>Eukaryota</taxon>
        <taxon>Viridiplantae</taxon>
        <taxon>Streptophyta</taxon>
        <taxon>Embryophyta</taxon>
        <taxon>Tracheophyta</taxon>
        <taxon>Spermatophyta</taxon>
        <taxon>Magnoliopsida</taxon>
        <taxon>Ranunculales</taxon>
        <taxon>Papaveraceae</taxon>
        <taxon>Papaveroideae</taxon>
        <taxon>Papaver</taxon>
    </lineage>
</organism>
<dbReference type="InterPro" id="IPR001373">
    <property type="entry name" value="Cullin_N"/>
</dbReference>
<gene>
    <name evidence="9" type="ORF">C5167_050903</name>
</gene>
<feature type="domain" description="AP2/ERF" evidence="8">
    <location>
        <begin position="130"/>
        <end position="191"/>
    </location>
</feature>
<evidence type="ECO:0000256" key="7">
    <source>
        <dbReference type="SAM" id="MobiDB-lite"/>
    </source>
</evidence>
<dbReference type="SMART" id="SM00380">
    <property type="entry name" value="AP2"/>
    <property type="match status" value="1"/>
</dbReference>
<keyword evidence="10" id="KW-1185">Reference proteome</keyword>
<accession>A0A4Y7KST2</accession>
<dbReference type="Gene3D" id="1.20.1310.10">
    <property type="entry name" value="Cullin Repeats"/>
    <property type="match status" value="2"/>
</dbReference>
<dbReference type="InterPro" id="IPR036955">
    <property type="entry name" value="AP2/ERF_dom_sf"/>
</dbReference>
<dbReference type="Pfam" id="PF00888">
    <property type="entry name" value="Cullin"/>
    <property type="match status" value="1"/>
</dbReference>
<dbReference type="PANTHER" id="PTHR11932">
    <property type="entry name" value="CULLIN"/>
    <property type="match status" value="1"/>
</dbReference>
<evidence type="ECO:0000256" key="2">
    <source>
        <dbReference type="ARBA" id="ARBA00006019"/>
    </source>
</evidence>
<dbReference type="InterPro" id="IPR001471">
    <property type="entry name" value="AP2/ERF_dom"/>
</dbReference>
<evidence type="ECO:0000256" key="6">
    <source>
        <dbReference type="ARBA" id="ARBA00023242"/>
    </source>
</evidence>
<evidence type="ECO:0000259" key="8">
    <source>
        <dbReference type="SMART" id="SM00380"/>
    </source>
</evidence>
<sequence>METRSSIELEEGWTIVQIGVTKLINIIEGVPESPMDADLFMKLCTTTYNTCTQNPPYDYSMQLRERYKGVFDDYLTSKVLPAIQEKNDDVSVLQEFVKRWANHNVMVSKISSYFNILDRLAKYQQQPNEVFRKQGRGLKRRSTRGEGGPENLKKTSTFDTAIEAAQAYDDASRRMYGGNGFLNFPEVCCRVGEIGVIKRELIECDVGVSFFREVVYEKVKVRVRDAVIALINQERKGNEIDRTLVKDVLEVFVEIGNENLDYYVNDFETAFLIDMVDYYTRKGFSGIMAVDCFQVEKDWVSYYLHFSTEEKLLKQGLDQLLPENAQQDLGKETQYKA</sequence>
<dbReference type="AlphaFoldDB" id="A0A4Y7KST2"/>
<dbReference type="Proteomes" id="UP000316621">
    <property type="component" value="Chromosome 8"/>
</dbReference>
<evidence type="ECO:0000256" key="4">
    <source>
        <dbReference type="ARBA" id="ARBA00023125"/>
    </source>
</evidence>
<comment type="similarity">
    <text evidence="2">Belongs to the cullin family.</text>
</comment>
<dbReference type="InterPro" id="IPR045093">
    <property type="entry name" value="Cullin"/>
</dbReference>
<feature type="region of interest" description="Disordered" evidence="7">
    <location>
        <begin position="134"/>
        <end position="153"/>
    </location>
</feature>
<dbReference type="InterPro" id="IPR016159">
    <property type="entry name" value="Cullin_repeat-like_dom_sf"/>
</dbReference>
<comment type="subcellular location">
    <subcellularLocation>
        <location evidence="1">Nucleus</location>
    </subcellularLocation>
</comment>
<dbReference type="EMBL" id="CM010722">
    <property type="protein sequence ID" value="RZC75420.1"/>
    <property type="molecule type" value="Genomic_DNA"/>
</dbReference>
<dbReference type="Gene3D" id="3.30.730.10">
    <property type="entry name" value="AP2/ERF domain"/>
    <property type="match status" value="1"/>
</dbReference>
<evidence type="ECO:0000256" key="3">
    <source>
        <dbReference type="ARBA" id="ARBA00023015"/>
    </source>
</evidence>
<keyword evidence="3" id="KW-0805">Transcription regulation</keyword>
<dbReference type="SUPFAM" id="SSF74788">
    <property type="entry name" value="Cullin repeat-like"/>
    <property type="match status" value="1"/>
</dbReference>
<name>A0A4Y7KST2_PAPSO</name>